<dbReference type="EMBL" id="JAQOSQ010000004">
    <property type="protein sequence ID" value="MDJ1182826.1"/>
    <property type="molecule type" value="Genomic_DNA"/>
</dbReference>
<dbReference type="Proteomes" id="UP001232992">
    <property type="component" value="Unassembled WGS sequence"/>
</dbReference>
<evidence type="ECO:0000313" key="2">
    <source>
        <dbReference type="Proteomes" id="UP001232992"/>
    </source>
</evidence>
<sequence length="87" mass="10195">MISWNSLDPNPYRHFSGYTTPDGIVESKLLKFTIPSVFIFRDRSQPISSIALVSRRSTLQYNLFLIFFNKLLNKPYLGVYFKPRGFQ</sequence>
<name>A0ABT7BWJ0_9CYAN</name>
<reference evidence="1 2" key="1">
    <citation type="submission" date="2023-01" db="EMBL/GenBank/DDBJ databases">
        <title>Novel diversity within Roseofilum (Cyanobacteria; Desertifilaceae) from marine benthic mats with descriptions of four novel species.</title>
        <authorList>
            <person name="Wang Y."/>
            <person name="Berthold D.E."/>
            <person name="Hu J."/>
            <person name="Lefler F.W."/>
            <person name="Laughinghouse H.D. IV."/>
        </authorList>
    </citation>
    <scope>NUCLEOTIDE SEQUENCE [LARGE SCALE GENOMIC DNA]</scope>
    <source>
        <strain evidence="1 2">BLCC-M143</strain>
    </source>
</reference>
<protein>
    <submittedName>
        <fullName evidence="1">Uncharacterized protein</fullName>
    </submittedName>
</protein>
<keyword evidence="2" id="KW-1185">Reference proteome</keyword>
<proteinExistence type="predicted"/>
<comment type="caution">
    <text evidence="1">The sequence shown here is derived from an EMBL/GenBank/DDBJ whole genome shotgun (WGS) entry which is preliminary data.</text>
</comment>
<evidence type="ECO:0000313" key="1">
    <source>
        <dbReference type="EMBL" id="MDJ1182826.1"/>
    </source>
</evidence>
<dbReference type="RefSeq" id="WP_283757478.1">
    <property type="nucleotide sequence ID" value="NZ_JAQOSQ010000004.1"/>
</dbReference>
<organism evidence="1 2">
    <name type="scientific">Roseofilum casamattae BLCC-M143</name>
    <dbReference type="NCBI Taxonomy" id="3022442"/>
    <lineage>
        <taxon>Bacteria</taxon>
        <taxon>Bacillati</taxon>
        <taxon>Cyanobacteriota</taxon>
        <taxon>Cyanophyceae</taxon>
        <taxon>Desertifilales</taxon>
        <taxon>Desertifilaceae</taxon>
        <taxon>Roseofilum</taxon>
        <taxon>Roseofilum casamattae</taxon>
    </lineage>
</organism>
<gene>
    <name evidence="1" type="ORF">PMH09_06415</name>
</gene>
<accession>A0ABT7BWJ0</accession>